<gene>
    <name evidence="6" type="primary">LOC108664735</name>
</gene>
<dbReference type="PANTHER" id="PTHR23412:SF17">
    <property type="entry name" value="OTOANCORIN"/>
    <property type="match status" value="1"/>
</dbReference>
<organism evidence="5 6">
    <name type="scientific">Hyalella azteca</name>
    <name type="common">Amphipod</name>
    <dbReference type="NCBI Taxonomy" id="294128"/>
    <lineage>
        <taxon>Eukaryota</taxon>
        <taxon>Metazoa</taxon>
        <taxon>Ecdysozoa</taxon>
        <taxon>Arthropoda</taxon>
        <taxon>Crustacea</taxon>
        <taxon>Multicrustacea</taxon>
        <taxon>Malacostraca</taxon>
        <taxon>Eumalacostraca</taxon>
        <taxon>Peracarida</taxon>
        <taxon>Amphipoda</taxon>
        <taxon>Senticaudata</taxon>
        <taxon>Talitrida</taxon>
        <taxon>Talitroidea</taxon>
        <taxon>Hyalellidae</taxon>
        <taxon>Hyalella</taxon>
    </lineage>
</organism>
<sequence length="1225" mass="134340">MRLFCLSLLLFAGMFPPGEVDATSQPVSAVTPIAPSYFQQAMQSWLTGAQGTVMSRLLSNGTFASYNASFKNLLARGNLSSLSEAQARALPTSLWNKYGAFSLLTLTDNVRNLVTPYLSQRVRDEMDVLRRVNVTLPQAIDRLRTQLINTSASQMEVGILLQQLGNSFAWTPENITNLKPILFNLPISMLTKIYDTRAIARLNEELNLCMNNTGNKSASCPSQAESRGEGTTPRAQYMLSLRAWLIEKTYGDPRNWDRDTFARMTNLSILPDAVFLRLQPEVLLTRRDEILTMLRGNMTKLRALGRYVVEKVLMAGNVSRSNTSQPLVSQQEIERIKNVTNSLRTAGLMQFVYSTDLPNEVLDADNRRIRNETDNFTTAALQDGSIDAKVLEASIQSLLNYTQPLTNDQIRNLGMNRLALASGLMLNRTLRNYTISADDLRKLTTTIRNTAGSTAMSKLMLIKNKVFEVASGGGTTLDLNAVPDELLSVAPLQYLDGLSITSRISALGRNASYNTAQMATLISGIGSDRLKDISGNAKEAIPTNVYKDLSKDALKPVATNMSASSKIGLMISDKAFKNGVNMNTDANAAMFLQAVDARNIPTSNIVQQLEYMKDRFPTLEACRVLKDIYVNYSATEMMTQSEEEVFQLLTPAAIERMPICVVASFRPDLLRGLDDVSKIMLLDRLVANRKMALTYASLGRYRTGLLMNIVYEGLSAKGLWSVVTGADVNTYREILLFFPTYLLNNVTAEGIPLALDIFNSFAASALMPCLDNERRAAIANLITKYKGDDPTTWRNMSGLCCLLYTLPSGTLSRIPRGALMSCRCPIADRAQYAPDDEARQYECRAVLGSDYDDELRQRENVRRLQVQAALDLLDPSAVPGYRPSGRRKRAVSNIALCDRASVSGVDDITTSELSAASTSDIMQCLGALGARYMNDTKAQILANKVRDSLTSRSWSNLTNDLMRDMNFIMKGIPANEIRNLPSLSPPNVFTDTVAVLGNEKMNFSDDQLRAYADKVLTTWRELADMSDKQLAMYNRLLCAANASLINTLSAERVGNALTYLGSTLAGCSREKVLAPLALKATAYYPPAMSKAQVREIGAVFAGIPSNKTRLIDPSAFAGIQPVSLLAMTMEEIMALSPAQLSSISEATTMAVSERFMGNSSTAGSGTTNGNTINRGNGTAINGGNTINRGNGTINGIMPPRGNMTIKERLTAAAALLDRLFDVFSW</sequence>
<evidence type="ECO:0000256" key="3">
    <source>
        <dbReference type="SAM" id="MobiDB-lite"/>
    </source>
</evidence>
<dbReference type="RefSeq" id="XP_018006899.1">
    <property type="nucleotide sequence ID" value="XM_018151410.2"/>
</dbReference>
<dbReference type="InterPro" id="IPR026664">
    <property type="entry name" value="Stereocilin-rel"/>
</dbReference>
<feature type="region of interest" description="Disordered" evidence="3">
    <location>
        <begin position="1157"/>
        <end position="1193"/>
    </location>
</feature>
<feature type="chain" id="PRO_5034070392" evidence="4">
    <location>
        <begin position="23"/>
        <end position="1225"/>
    </location>
</feature>
<protein>
    <submittedName>
        <fullName evidence="6">Uncharacterized protein LOC108664735</fullName>
    </submittedName>
</protein>
<dbReference type="GO" id="GO:0009986">
    <property type="term" value="C:cell surface"/>
    <property type="evidence" value="ECO:0007669"/>
    <property type="project" value="TreeGrafter"/>
</dbReference>
<proteinExistence type="predicted"/>
<dbReference type="AlphaFoldDB" id="A0A8B7N119"/>
<feature type="signal peptide" evidence="4">
    <location>
        <begin position="1"/>
        <end position="22"/>
    </location>
</feature>
<name>A0A8B7N119_HYAAZ</name>
<evidence type="ECO:0000313" key="5">
    <source>
        <dbReference type="Proteomes" id="UP000694843"/>
    </source>
</evidence>
<dbReference type="GeneID" id="108664735"/>
<reference evidence="6" key="1">
    <citation type="submission" date="2025-08" db="UniProtKB">
        <authorList>
            <consortium name="RefSeq"/>
        </authorList>
    </citation>
    <scope>IDENTIFICATION</scope>
    <source>
        <tissue evidence="6">Whole organism</tissue>
    </source>
</reference>
<evidence type="ECO:0000256" key="1">
    <source>
        <dbReference type="ARBA" id="ARBA00022729"/>
    </source>
</evidence>
<evidence type="ECO:0000256" key="4">
    <source>
        <dbReference type="SAM" id="SignalP"/>
    </source>
</evidence>
<evidence type="ECO:0000313" key="6">
    <source>
        <dbReference type="RefSeq" id="XP_018006899.1"/>
    </source>
</evidence>
<dbReference type="GO" id="GO:0007160">
    <property type="term" value="P:cell-matrix adhesion"/>
    <property type="evidence" value="ECO:0007669"/>
    <property type="project" value="TreeGrafter"/>
</dbReference>
<accession>A0A8B7N119</accession>
<keyword evidence="1 4" id="KW-0732">Signal</keyword>
<evidence type="ECO:0000256" key="2">
    <source>
        <dbReference type="ARBA" id="ARBA00023180"/>
    </source>
</evidence>
<dbReference type="KEGG" id="hazt:108664735"/>
<dbReference type="Proteomes" id="UP000694843">
    <property type="component" value="Unplaced"/>
</dbReference>
<dbReference type="OrthoDB" id="6382066at2759"/>
<keyword evidence="5" id="KW-1185">Reference proteome</keyword>
<keyword evidence="2" id="KW-0325">Glycoprotein</keyword>
<dbReference type="PANTHER" id="PTHR23412">
    <property type="entry name" value="STEREOCILIN RELATED"/>
    <property type="match status" value="1"/>
</dbReference>